<protein>
    <submittedName>
        <fullName evidence="1">Uncharacterized protein</fullName>
    </submittedName>
</protein>
<sequence length="374" mass="42084">MPCGILGRSRVVKIRIPPEVVDHIVSFVLSEHRCFEAVASLSLTCHSYREIAFRRFFCTLSVNKKKKWTHFCQIPGMFQWVRSLDITTSAISAAPQILQRFSRLTALRVDFSTEGLHTHEDYVKLILSNLHTSANLILTPATKAKKLALPHILTLEFCFLPSITPHILSMVSIYCPKLEELVLKCTDRLLPDCCWTCYEEVASCTTHSPLPDVICDVGDLTRAYGKALSPLAPTLVHLHLGIYLSSVDLFYDHIEHASLPPFPPLPFAFLDNRPYSPSFCDECQTEGYLVEEVRKTELVASAQMKLWLPMLENVCWSTWFKRGGDGSCPCTGAERDHETAACWIRWANDSGAGDAGGEEREVEVARMPWPAKVE</sequence>
<organism evidence="1 2">
    <name type="scientific">Irpex rosettiformis</name>
    <dbReference type="NCBI Taxonomy" id="378272"/>
    <lineage>
        <taxon>Eukaryota</taxon>
        <taxon>Fungi</taxon>
        <taxon>Dikarya</taxon>
        <taxon>Basidiomycota</taxon>
        <taxon>Agaricomycotina</taxon>
        <taxon>Agaricomycetes</taxon>
        <taxon>Polyporales</taxon>
        <taxon>Irpicaceae</taxon>
        <taxon>Irpex</taxon>
    </lineage>
</organism>
<name>A0ACB8TPM7_9APHY</name>
<evidence type="ECO:0000313" key="2">
    <source>
        <dbReference type="Proteomes" id="UP001055072"/>
    </source>
</evidence>
<accession>A0ACB8TPM7</accession>
<proteinExistence type="predicted"/>
<keyword evidence="2" id="KW-1185">Reference proteome</keyword>
<reference evidence="1" key="1">
    <citation type="journal article" date="2021" name="Environ. Microbiol.">
        <title>Gene family expansions and transcriptome signatures uncover fungal adaptations to wood decay.</title>
        <authorList>
            <person name="Hage H."/>
            <person name="Miyauchi S."/>
            <person name="Viragh M."/>
            <person name="Drula E."/>
            <person name="Min B."/>
            <person name="Chaduli D."/>
            <person name="Navarro D."/>
            <person name="Favel A."/>
            <person name="Norest M."/>
            <person name="Lesage-Meessen L."/>
            <person name="Balint B."/>
            <person name="Merenyi Z."/>
            <person name="de Eugenio L."/>
            <person name="Morin E."/>
            <person name="Martinez A.T."/>
            <person name="Baldrian P."/>
            <person name="Stursova M."/>
            <person name="Martinez M.J."/>
            <person name="Novotny C."/>
            <person name="Magnuson J.K."/>
            <person name="Spatafora J.W."/>
            <person name="Maurice S."/>
            <person name="Pangilinan J."/>
            <person name="Andreopoulos W."/>
            <person name="LaButti K."/>
            <person name="Hundley H."/>
            <person name="Na H."/>
            <person name="Kuo A."/>
            <person name="Barry K."/>
            <person name="Lipzen A."/>
            <person name="Henrissat B."/>
            <person name="Riley R."/>
            <person name="Ahrendt S."/>
            <person name="Nagy L.G."/>
            <person name="Grigoriev I.V."/>
            <person name="Martin F."/>
            <person name="Rosso M.N."/>
        </authorList>
    </citation>
    <scope>NUCLEOTIDE SEQUENCE</scope>
    <source>
        <strain evidence="1">CBS 384.51</strain>
    </source>
</reference>
<dbReference type="EMBL" id="MU274950">
    <property type="protein sequence ID" value="KAI0083954.1"/>
    <property type="molecule type" value="Genomic_DNA"/>
</dbReference>
<gene>
    <name evidence="1" type="ORF">BDY19DRAFT_899436</name>
</gene>
<comment type="caution">
    <text evidence="1">The sequence shown here is derived from an EMBL/GenBank/DDBJ whole genome shotgun (WGS) entry which is preliminary data.</text>
</comment>
<evidence type="ECO:0000313" key="1">
    <source>
        <dbReference type="EMBL" id="KAI0083954.1"/>
    </source>
</evidence>
<dbReference type="Proteomes" id="UP001055072">
    <property type="component" value="Unassembled WGS sequence"/>
</dbReference>